<feature type="region of interest" description="Disordered" evidence="1">
    <location>
        <begin position="50"/>
        <end position="70"/>
    </location>
</feature>
<gene>
    <name evidence="2" type="ORF">Enr13x_10720</name>
</gene>
<sequence>MPGFAATPSGVEGRIGPWSGGGDALTSGDSLKSLRDTVDAAMGDEITIRIPPAGEYDEPDGRTDSPRKTIDDADFGQLNCYIDSFDKTAKRTRWSTSARIDER</sequence>
<evidence type="ECO:0000256" key="1">
    <source>
        <dbReference type="SAM" id="MobiDB-lite"/>
    </source>
</evidence>
<dbReference type="AlphaFoldDB" id="A0A518HK69"/>
<accession>A0A518HK69</accession>
<keyword evidence="3" id="KW-1185">Reference proteome</keyword>
<evidence type="ECO:0000313" key="3">
    <source>
        <dbReference type="Proteomes" id="UP000319004"/>
    </source>
</evidence>
<proteinExistence type="predicted"/>
<name>A0A518HK69_9BACT</name>
<dbReference type="Proteomes" id="UP000319004">
    <property type="component" value="Chromosome"/>
</dbReference>
<feature type="region of interest" description="Disordered" evidence="1">
    <location>
        <begin position="1"/>
        <end position="30"/>
    </location>
</feature>
<reference evidence="2 3" key="1">
    <citation type="submission" date="2019-03" db="EMBL/GenBank/DDBJ databases">
        <title>Deep-cultivation of Planctomycetes and their phenomic and genomic characterization uncovers novel biology.</title>
        <authorList>
            <person name="Wiegand S."/>
            <person name="Jogler M."/>
            <person name="Boedeker C."/>
            <person name="Pinto D."/>
            <person name="Vollmers J."/>
            <person name="Rivas-Marin E."/>
            <person name="Kohn T."/>
            <person name="Peeters S.H."/>
            <person name="Heuer A."/>
            <person name="Rast P."/>
            <person name="Oberbeckmann S."/>
            <person name="Bunk B."/>
            <person name="Jeske O."/>
            <person name="Meyerdierks A."/>
            <person name="Storesund J.E."/>
            <person name="Kallscheuer N."/>
            <person name="Luecker S."/>
            <person name="Lage O.M."/>
            <person name="Pohl T."/>
            <person name="Merkel B.J."/>
            <person name="Hornburger P."/>
            <person name="Mueller R.-W."/>
            <person name="Bruemmer F."/>
            <person name="Labrenz M."/>
            <person name="Spormann A.M."/>
            <person name="Op den Camp H."/>
            <person name="Overmann J."/>
            <person name="Amann R."/>
            <person name="Jetten M.S.M."/>
            <person name="Mascher T."/>
            <person name="Medema M.H."/>
            <person name="Devos D.P."/>
            <person name="Kaster A.-K."/>
            <person name="Ovreas L."/>
            <person name="Rohde M."/>
            <person name="Galperin M.Y."/>
            <person name="Jogler C."/>
        </authorList>
    </citation>
    <scope>NUCLEOTIDE SEQUENCE [LARGE SCALE GENOMIC DNA]</scope>
    <source>
        <strain evidence="2 3">Enr13</strain>
    </source>
</reference>
<feature type="compositionally biased region" description="Basic and acidic residues" evidence="1">
    <location>
        <begin position="59"/>
        <end position="70"/>
    </location>
</feature>
<organism evidence="2 3">
    <name type="scientific">Stieleria neptunia</name>
    <dbReference type="NCBI Taxonomy" id="2527979"/>
    <lineage>
        <taxon>Bacteria</taxon>
        <taxon>Pseudomonadati</taxon>
        <taxon>Planctomycetota</taxon>
        <taxon>Planctomycetia</taxon>
        <taxon>Pirellulales</taxon>
        <taxon>Pirellulaceae</taxon>
        <taxon>Stieleria</taxon>
    </lineage>
</organism>
<dbReference type="EMBL" id="CP037423">
    <property type="protein sequence ID" value="QDV41234.1"/>
    <property type="molecule type" value="Genomic_DNA"/>
</dbReference>
<protein>
    <submittedName>
        <fullName evidence="2">Uncharacterized protein</fullName>
    </submittedName>
</protein>
<dbReference type="KEGG" id="snep:Enr13x_10720"/>
<evidence type="ECO:0000313" key="2">
    <source>
        <dbReference type="EMBL" id="QDV41234.1"/>
    </source>
</evidence>